<comment type="function">
    <text evidence="1">Cell wall formation. Synthesis of cross-linked peptidoglycan from the lipid intermediates. The enzyme has a penicillin-insensitive transglycosylase N-terminal domain (formation of linear glycan strands) and a penicillin-sensitive transpeptidase C-terminal domain (cross-linking of the peptide subunits).</text>
</comment>
<dbReference type="GO" id="GO:0006508">
    <property type="term" value="P:proteolysis"/>
    <property type="evidence" value="ECO:0007669"/>
    <property type="project" value="UniProtKB-KW"/>
</dbReference>
<evidence type="ECO:0000256" key="7">
    <source>
        <dbReference type="ARBA" id="ARBA00018638"/>
    </source>
</evidence>
<gene>
    <name evidence="28" type="ORF">IAA21_09430</name>
</gene>
<dbReference type="InterPro" id="IPR036950">
    <property type="entry name" value="PBP_transglycosylase"/>
</dbReference>
<keyword evidence="13" id="KW-0378">Hydrolase</keyword>
<evidence type="ECO:0000256" key="23">
    <source>
        <dbReference type="ARBA" id="ARBA00044770"/>
    </source>
</evidence>
<keyword evidence="21" id="KW-0961">Cell wall biogenesis/degradation</keyword>
<organism evidence="28 29">
    <name type="scientific">Candidatus Blautia faecigallinarum</name>
    <dbReference type="NCBI Taxonomy" id="2838488"/>
    <lineage>
        <taxon>Bacteria</taxon>
        <taxon>Bacillati</taxon>
        <taxon>Bacillota</taxon>
        <taxon>Clostridia</taxon>
        <taxon>Lachnospirales</taxon>
        <taxon>Lachnospiraceae</taxon>
        <taxon>Blautia</taxon>
    </lineage>
</organism>
<evidence type="ECO:0000256" key="26">
    <source>
        <dbReference type="SAM" id="Phobius"/>
    </source>
</evidence>
<evidence type="ECO:0000256" key="8">
    <source>
        <dbReference type="ARBA" id="ARBA00022645"/>
    </source>
</evidence>
<keyword evidence="10" id="KW-0328">Glycosyltransferase</keyword>
<keyword evidence="9" id="KW-0645">Protease</keyword>
<keyword evidence="14" id="KW-0133">Cell shape</keyword>
<dbReference type="Pfam" id="PF00912">
    <property type="entry name" value="Transgly"/>
    <property type="match status" value="1"/>
</dbReference>
<dbReference type="PANTHER" id="PTHR32282">
    <property type="entry name" value="BINDING PROTEIN TRANSPEPTIDASE, PUTATIVE-RELATED"/>
    <property type="match status" value="1"/>
</dbReference>
<evidence type="ECO:0000256" key="24">
    <source>
        <dbReference type="ARBA" id="ARBA00049902"/>
    </source>
</evidence>
<dbReference type="SUPFAM" id="SSF53955">
    <property type="entry name" value="Lysozyme-like"/>
    <property type="match status" value="1"/>
</dbReference>
<comment type="caution">
    <text evidence="28">The sequence shown here is derived from an EMBL/GenBank/DDBJ whole genome shotgun (WGS) entry which is preliminary data.</text>
</comment>
<protein>
    <recommendedName>
        <fullName evidence="7">Penicillin-binding protein 1A</fullName>
        <ecNumber evidence="23">2.4.99.28</ecNumber>
        <ecNumber evidence="6">3.4.16.4</ecNumber>
    </recommendedName>
</protein>
<evidence type="ECO:0000256" key="18">
    <source>
        <dbReference type="ARBA" id="ARBA00023136"/>
    </source>
</evidence>
<evidence type="ECO:0000256" key="4">
    <source>
        <dbReference type="ARBA" id="ARBA00007090"/>
    </source>
</evidence>
<comment type="subcellular location">
    <subcellularLocation>
        <location evidence="2">Cell membrane</location>
        <topology evidence="2">Single-pass type II membrane protein</topology>
    </subcellularLocation>
</comment>
<accession>A0A9D2DU19</accession>
<comment type="pathway">
    <text evidence="3">Cell wall biogenesis; peptidoglycan biosynthesis.</text>
</comment>
<evidence type="ECO:0000256" key="14">
    <source>
        <dbReference type="ARBA" id="ARBA00022960"/>
    </source>
</evidence>
<evidence type="ECO:0000256" key="12">
    <source>
        <dbReference type="ARBA" id="ARBA00022692"/>
    </source>
</evidence>
<keyword evidence="17 26" id="KW-1133">Transmembrane helix</keyword>
<comment type="pathway">
    <text evidence="25">Glycan biosynthesis.</text>
</comment>
<evidence type="ECO:0000256" key="19">
    <source>
        <dbReference type="ARBA" id="ARBA00023251"/>
    </source>
</evidence>
<dbReference type="GO" id="GO:0008360">
    <property type="term" value="P:regulation of cell shape"/>
    <property type="evidence" value="ECO:0007669"/>
    <property type="project" value="UniProtKB-KW"/>
</dbReference>
<dbReference type="AlphaFoldDB" id="A0A9D2DU19"/>
<keyword evidence="12 26" id="KW-0812">Transmembrane</keyword>
<evidence type="ECO:0000256" key="11">
    <source>
        <dbReference type="ARBA" id="ARBA00022679"/>
    </source>
</evidence>
<keyword evidence="20" id="KW-0511">Multifunctional enzyme</keyword>
<sequence length="241" mass="27340">MKRFIKIIFRTLSGFVSLGLAVLFAAGVFFGIKGYHMYQDAVENMPISEKAAAIRGMDHFVEYEELPEIYIDAVISVEDKRFKEHHGVDYLSICRAAWNDLRTFSLAEGGSTITQQLMKNAYFTQEKKPERKFAEVFAAWEIEKQYSKEEIFELYVNTIYFGSGYYGIYEAAEGYFGKAPAELTEFEAVMLAGLPNAPSAYSPDTSPQLAKQRMRQVLDRMVKCEVLTRDEADGVFAQAEG</sequence>
<dbReference type="InterPro" id="IPR050396">
    <property type="entry name" value="Glycosyltr_51/Transpeptidase"/>
</dbReference>
<proteinExistence type="inferred from homology"/>
<dbReference type="GO" id="GO:0046677">
    <property type="term" value="P:response to antibiotic"/>
    <property type="evidence" value="ECO:0007669"/>
    <property type="project" value="UniProtKB-KW"/>
</dbReference>
<evidence type="ECO:0000256" key="5">
    <source>
        <dbReference type="ARBA" id="ARBA00007739"/>
    </source>
</evidence>
<dbReference type="PANTHER" id="PTHR32282:SF33">
    <property type="entry name" value="PEPTIDOGLYCAN GLYCOSYLTRANSFERASE"/>
    <property type="match status" value="1"/>
</dbReference>
<dbReference type="InterPro" id="IPR023346">
    <property type="entry name" value="Lysozyme-like_dom_sf"/>
</dbReference>
<keyword evidence="18 26" id="KW-0472">Membrane</keyword>
<evidence type="ECO:0000259" key="27">
    <source>
        <dbReference type="Pfam" id="PF00912"/>
    </source>
</evidence>
<evidence type="ECO:0000256" key="20">
    <source>
        <dbReference type="ARBA" id="ARBA00023268"/>
    </source>
</evidence>
<evidence type="ECO:0000256" key="16">
    <source>
        <dbReference type="ARBA" id="ARBA00022984"/>
    </source>
</evidence>
<reference evidence="28" key="1">
    <citation type="journal article" date="2021" name="PeerJ">
        <title>Extensive microbial diversity within the chicken gut microbiome revealed by metagenomics and culture.</title>
        <authorList>
            <person name="Gilroy R."/>
            <person name="Ravi A."/>
            <person name="Getino M."/>
            <person name="Pursley I."/>
            <person name="Horton D.L."/>
            <person name="Alikhan N.F."/>
            <person name="Baker D."/>
            <person name="Gharbi K."/>
            <person name="Hall N."/>
            <person name="Watson M."/>
            <person name="Adriaenssens E.M."/>
            <person name="Foster-Nyarko E."/>
            <person name="Jarju S."/>
            <person name="Secka A."/>
            <person name="Antonio M."/>
            <person name="Oren A."/>
            <person name="Chaudhuri R.R."/>
            <person name="La Ragione R."/>
            <person name="Hildebrand F."/>
            <person name="Pallen M.J."/>
        </authorList>
    </citation>
    <scope>NUCLEOTIDE SEQUENCE</scope>
    <source>
        <strain evidence="28">14324</strain>
    </source>
</reference>
<dbReference type="EC" id="3.4.16.4" evidence="6"/>
<dbReference type="GO" id="GO:0071555">
    <property type="term" value="P:cell wall organization"/>
    <property type="evidence" value="ECO:0007669"/>
    <property type="project" value="UniProtKB-KW"/>
</dbReference>
<evidence type="ECO:0000313" key="28">
    <source>
        <dbReference type="EMBL" id="HIZ23000.1"/>
    </source>
</evidence>
<evidence type="ECO:0000256" key="21">
    <source>
        <dbReference type="ARBA" id="ARBA00023316"/>
    </source>
</evidence>
<evidence type="ECO:0000256" key="3">
    <source>
        <dbReference type="ARBA" id="ARBA00004752"/>
    </source>
</evidence>
<evidence type="ECO:0000256" key="1">
    <source>
        <dbReference type="ARBA" id="ARBA00002624"/>
    </source>
</evidence>
<keyword evidence="11" id="KW-0808">Transferase</keyword>
<comment type="similarity">
    <text evidence="4">In the C-terminal section; belongs to the transpeptidase family.</text>
</comment>
<feature type="domain" description="Glycosyl transferase family 51" evidence="27">
    <location>
        <begin position="58"/>
        <end position="221"/>
    </location>
</feature>
<evidence type="ECO:0000256" key="9">
    <source>
        <dbReference type="ARBA" id="ARBA00022670"/>
    </source>
</evidence>
<dbReference type="EC" id="2.4.99.28" evidence="23"/>
<evidence type="ECO:0000256" key="22">
    <source>
        <dbReference type="ARBA" id="ARBA00034000"/>
    </source>
</evidence>
<name>A0A9D2DU19_9FIRM</name>
<dbReference type="Gene3D" id="1.10.3810.10">
    <property type="entry name" value="Biosynthetic peptidoglycan transglycosylase-like"/>
    <property type="match status" value="1"/>
</dbReference>
<keyword evidence="19" id="KW-0046">Antibiotic resistance</keyword>
<evidence type="ECO:0000313" key="29">
    <source>
        <dbReference type="Proteomes" id="UP000824041"/>
    </source>
</evidence>
<comment type="catalytic activity">
    <reaction evidence="22">
        <text>Preferential cleavage: (Ac)2-L-Lys-D-Ala-|-D-Ala. Also transpeptidation of peptidyl-alanyl moieties that are N-acyl substituents of D-alanine.</text>
        <dbReference type="EC" id="3.4.16.4"/>
    </reaction>
</comment>
<evidence type="ECO:0000256" key="10">
    <source>
        <dbReference type="ARBA" id="ARBA00022676"/>
    </source>
</evidence>
<dbReference type="GO" id="GO:0005886">
    <property type="term" value="C:plasma membrane"/>
    <property type="evidence" value="ECO:0007669"/>
    <property type="project" value="UniProtKB-SubCell"/>
</dbReference>
<evidence type="ECO:0000256" key="13">
    <source>
        <dbReference type="ARBA" id="ARBA00022801"/>
    </source>
</evidence>
<evidence type="ECO:0000256" key="25">
    <source>
        <dbReference type="ARBA" id="ARBA00060592"/>
    </source>
</evidence>
<dbReference type="FunFam" id="1.10.3810.10:FF:000001">
    <property type="entry name" value="Penicillin-binding protein 1A"/>
    <property type="match status" value="1"/>
</dbReference>
<feature type="transmembrane region" description="Helical" evidence="26">
    <location>
        <begin position="12"/>
        <end position="32"/>
    </location>
</feature>
<dbReference type="GO" id="GO:0009002">
    <property type="term" value="F:serine-type D-Ala-D-Ala carboxypeptidase activity"/>
    <property type="evidence" value="ECO:0007669"/>
    <property type="project" value="UniProtKB-EC"/>
</dbReference>
<comment type="catalytic activity">
    <reaction evidence="24">
        <text>[GlcNAc-(1-&gt;4)-Mur2Ac(oyl-L-Ala-gamma-D-Glu-L-Lys-D-Ala-D-Ala)](n)-di-trans,octa-cis-undecaprenyl diphosphate + beta-D-GlcNAc-(1-&gt;4)-Mur2Ac(oyl-L-Ala-gamma-D-Glu-L-Lys-D-Ala-D-Ala)-di-trans,octa-cis-undecaprenyl diphosphate = [GlcNAc-(1-&gt;4)-Mur2Ac(oyl-L-Ala-gamma-D-Glu-L-Lys-D-Ala-D-Ala)](n+1)-di-trans,octa-cis-undecaprenyl diphosphate + di-trans,octa-cis-undecaprenyl diphosphate + H(+)</text>
        <dbReference type="Rhea" id="RHEA:23708"/>
        <dbReference type="Rhea" id="RHEA-COMP:9602"/>
        <dbReference type="Rhea" id="RHEA-COMP:9603"/>
        <dbReference type="ChEBI" id="CHEBI:15378"/>
        <dbReference type="ChEBI" id="CHEBI:58405"/>
        <dbReference type="ChEBI" id="CHEBI:60033"/>
        <dbReference type="ChEBI" id="CHEBI:78435"/>
        <dbReference type="EC" id="2.4.99.28"/>
    </reaction>
</comment>
<dbReference type="Proteomes" id="UP000824041">
    <property type="component" value="Unassembled WGS sequence"/>
</dbReference>
<keyword evidence="16" id="KW-0573">Peptidoglycan synthesis</keyword>
<evidence type="ECO:0000256" key="2">
    <source>
        <dbReference type="ARBA" id="ARBA00004401"/>
    </source>
</evidence>
<keyword evidence="8" id="KW-0121">Carboxypeptidase</keyword>
<dbReference type="GO" id="GO:0009252">
    <property type="term" value="P:peptidoglycan biosynthetic process"/>
    <property type="evidence" value="ECO:0007669"/>
    <property type="project" value="UniProtKB-KW"/>
</dbReference>
<reference evidence="28" key="2">
    <citation type="submission" date="2021-04" db="EMBL/GenBank/DDBJ databases">
        <authorList>
            <person name="Gilroy R."/>
        </authorList>
    </citation>
    <scope>NUCLEOTIDE SEQUENCE</scope>
    <source>
        <strain evidence="28">14324</strain>
    </source>
</reference>
<comment type="similarity">
    <text evidence="5">In the N-terminal section; belongs to the glycosyltransferase 51 family.</text>
</comment>
<dbReference type="InterPro" id="IPR001264">
    <property type="entry name" value="Glyco_trans_51"/>
</dbReference>
<evidence type="ECO:0000256" key="6">
    <source>
        <dbReference type="ARBA" id="ARBA00012448"/>
    </source>
</evidence>
<keyword evidence="15" id="KW-0735">Signal-anchor</keyword>
<evidence type="ECO:0000256" key="17">
    <source>
        <dbReference type="ARBA" id="ARBA00022989"/>
    </source>
</evidence>
<evidence type="ECO:0000256" key="15">
    <source>
        <dbReference type="ARBA" id="ARBA00022968"/>
    </source>
</evidence>
<dbReference type="GO" id="GO:0030288">
    <property type="term" value="C:outer membrane-bounded periplasmic space"/>
    <property type="evidence" value="ECO:0007669"/>
    <property type="project" value="TreeGrafter"/>
</dbReference>
<dbReference type="EMBL" id="DXBU01000128">
    <property type="protein sequence ID" value="HIZ23000.1"/>
    <property type="molecule type" value="Genomic_DNA"/>
</dbReference>
<dbReference type="GO" id="GO:0008955">
    <property type="term" value="F:peptidoglycan glycosyltransferase activity"/>
    <property type="evidence" value="ECO:0007669"/>
    <property type="project" value="UniProtKB-EC"/>
</dbReference>